<feature type="transmembrane region" description="Helical" evidence="1">
    <location>
        <begin position="365"/>
        <end position="386"/>
    </location>
</feature>
<name>A0A7G5XIP3_9BACT</name>
<dbReference type="RefSeq" id="WP_182804317.1">
    <property type="nucleotide sequence ID" value="NZ_CP060007.1"/>
</dbReference>
<evidence type="ECO:0000313" key="4">
    <source>
        <dbReference type="Proteomes" id="UP000515344"/>
    </source>
</evidence>
<accession>A0A7G5XIP3</accession>
<keyword evidence="4" id="KW-1185">Reference proteome</keyword>
<proteinExistence type="predicted"/>
<dbReference type="KEGG" id="lacs:H4075_03870"/>
<evidence type="ECO:0000313" key="3">
    <source>
        <dbReference type="EMBL" id="QNA45346.1"/>
    </source>
</evidence>
<dbReference type="AlphaFoldDB" id="A0A7G5XIP3"/>
<evidence type="ECO:0000256" key="1">
    <source>
        <dbReference type="SAM" id="Phobius"/>
    </source>
</evidence>
<dbReference type="PANTHER" id="PTHR30590">
    <property type="entry name" value="INNER MEMBRANE PROTEIN"/>
    <property type="match status" value="1"/>
</dbReference>
<dbReference type="InterPro" id="IPR007349">
    <property type="entry name" value="DUF418"/>
</dbReference>
<feature type="transmembrane region" description="Helical" evidence="1">
    <location>
        <begin position="264"/>
        <end position="281"/>
    </location>
</feature>
<keyword evidence="1" id="KW-1133">Transmembrane helix</keyword>
<feature type="transmembrane region" description="Helical" evidence="1">
    <location>
        <begin position="296"/>
        <end position="318"/>
    </location>
</feature>
<feature type="transmembrane region" description="Helical" evidence="1">
    <location>
        <begin position="146"/>
        <end position="166"/>
    </location>
</feature>
<keyword evidence="1" id="KW-0472">Membrane</keyword>
<dbReference type="InterPro" id="IPR052529">
    <property type="entry name" value="Bact_Transport_Assoc"/>
</dbReference>
<dbReference type="Proteomes" id="UP000515344">
    <property type="component" value="Chromosome"/>
</dbReference>
<feature type="domain" description="DUF418" evidence="2">
    <location>
        <begin position="243"/>
        <end position="405"/>
    </location>
</feature>
<sequence>MTTKATPILQQERADVLDGLRGFALLGILLANSAVFSLYAFQSPNSLKSYSTASADRILFFLSHVLVEGKFYSIFSLLFGIGFSIIFLRSKNKGKNGLLVFYRRLFILLLFGLCHSLLLWDGDILFFYALAGMLLPLFRNTGNKTLLWLVIILLVSPIAFDVLKIISNGKWNIATSFLVKAMAIDKEIGIDGLYAGNWLITHDTYTDILKWSQSGFWWSWYLRLDSNRIVKVFAMFLLGLYVGRNELYLHLSTYKTLLERVRKLGFMIGLPAGIAFAWFASDKKSIPQPAGIWDTITYFLNVAPLALAYAATIALWYVNGKFQKTLSLLQPVGRMALTNYIMQSVMGVTIYYGIGFGLGGKFGPAGYMPIAIILFIFQVVFSNWWFTYFNYGPLEWIWRQLTYWKRLTLKK</sequence>
<dbReference type="Pfam" id="PF04235">
    <property type="entry name" value="DUF418"/>
    <property type="match status" value="1"/>
</dbReference>
<keyword evidence="1" id="KW-0812">Transmembrane</keyword>
<feature type="transmembrane region" description="Helical" evidence="1">
    <location>
        <begin position="71"/>
        <end position="88"/>
    </location>
</feature>
<dbReference type="EMBL" id="CP060007">
    <property type="protein sequence ID" value="QNA45346.1"/>
    <property type="molecule type" value="Genomic_DNA"/>
</dbReference>
<reference evidence="4" key="1">
    <citation type="submission" date="2020-08" db="EMBL/GenBank/DDBJ databases">
        <title>Lacibacter sp. S13-6-6 genome sequencing.</title>
        <authorList>
            <person name="Jin L."/>
        </authorList>
    </citation>
    <scope>NUCLEOTIDE SEQUENCE [LARGE SCALE GENOMIC DNA]</scope>
    <source>
        <strain evidence="4">S13-6-6</strain>
    </source>
</reference>
<evidence type="ECO:0000259" key="2">
    <source>
        <dbReference type="Pfam" id="PF04235"/>
    </source>
</evidence>
<organism evidence="3 4">
    <name type="scientific">Lacibacter sediminis</name>
    <dbReference type="NCBI Taxonomy" id="2760713"/>
    <lineage>
        <taxon>Bacteria</taxon>
        <taxon>Pseudomonadati</taxon>
        <taxon>Bacteroidota</taxon>
        <taxon>Chitinophagia</taxon>
        <taxon>Chitinophagales</taxon>
        <taxon>Chitinophagaceae</taxon>
        <taxon>Lacibacter</taxon>
    </lineage>
</organism>
<dbReference type="PANTHER" id="PTHR30590:SF2">
    <property type="entry name" value="INNER MEMBRANE PROTEIN"/>
    <property type="match status" value="1"/>
</dbReference>
<protein>
    <submittedName>
        <fullName evidence="3">DUF418 domain-containing protein</fullName>
    </submittedName>
</protein>
<feature type="transmembrane region" description="Helical" evidence="1">
    <location>
        <begin position="339"/>
        <end position="359"/>
    </location>
</feature>
<feature type="transmembrane region" description="Helical" evidence="1">
    <location>
        <begin position="20"/>
        <end position="41"/>
    </location>
</feature>
<gene>
    <name evidence="3" type="ORF">H4075_03870</name>
</gene>